<protein>
    <submittedName>
        <fullName evidence="3">Uncharacterized protein</fullName>
    </submittedName>
</protein>
<dbReference type="EMBL" id="MU128921">
    <property type="protein sequence ID" value="KAF9518931.1"/>
    <property type="molecule type" value="Genomic_DNA"/>
</dbReference>
<accession>A0A9P6DXX6</accession>
<feature type="region of interest" description="Disordered" evidence="1">
    <location>
        <begin position="100"/>
        <end position="161"/>
    </location>
</feature>
<evidence type="ECO:0000256" key="2">
    <source>
        <dbReference type="SAM" id="Phobius"/>
    </source>
</evidence>
<feature type="compositionally biased region" description="Basic residues" evidence="1">
    <location>
        <begin position="152"/>
        <end position="161"/>
    </location>
</feature>
<keyword evidence="2" id="KW-0472">Membrane</keyword>
<evidence type="ECO:0000256" key="1">
    <source>
        <dbReference type="SAM" id="MobiDB-lite"/>
    </source>
</evidence>
<feature type="compositionally biased region" description="Basic and acidic residues" evidence="1">
    <location>
        <begin position="134"/>
        <end position="151"/>
    </location>
</feature>
<name>A0A9P6DXX6_9AGAM</name>
<keyword evidence="2" id="KW-1133">Transmembrane helix</keyword>
<feature type="transmembrane region" description="Helical" evidence="2">
    <location>
        <begin position="21"/>
        <end position="39"/>
    </location>
</feature>
<gene>
    <name evidence="3" type="ORF">BS47DRAFT_1337829</name>
</gene>
<sequence length="161" mass="17481">MATAFANSIPPGVMEWLDPKLLPVYGVTGVALFFLGRYIDNTFVRPPSKTGFGKGAPGFITNTRQIKVTPEIAARLRRGEQVSPEEIDVAVKAAEAALSGAAPSAVEVSPTKPSPKKTKVVKRKVSSRQPAPVKVEDPKEAVNEWIPEGHIKKGSQRRRQR</sequence>
<comment type="caution">
    <text evidence="3">The sequence shown here is derived from an EMBL/GenBank/DDBJ whole genome shotgun (WGS) entry which is preliminary data.</text>
</comment>
<dbReference type="AlphaFoldDB" id="A0A9P6DXX6"/>
<keyword evidence="2" id="KW-0812">Transmembrane</keyword>
<dbReference type="Proteomes" id="UP000886523">
    <property type="component" value="Unassembled WGS sequence"/>
</dbReference>
<reference evidence="3" key="1">
    <citation type="journal article" date="2020" name="Nat. Commun.">
        <title>Large-scale genome sequencing of mycorrhizal fungi provides insights into the early evolution of symbiotic traits.</title>
        <authorList>
            <person name="Miyauchi S."/>
            <person name="Kiss E."/>
            <person name="Kuo A."/>
            <person name="Drula E."/>
            <person name="Kohler A."/>
            <person name="Sanchez-Garcia M."/>
            <person name="Morin E."/>
            <person name="Andreopoulos B."/>
            <person name="Barry K.W."/>
            <person name="Bonito G."/>
            <person name="Buee M."/>
            <person name="Carver A."/>
            <person name="Chen C."/>
            <person name="Cichocki N."/>
            <person name="Clum A."/>
            <person name="Culley D."/>
            <person name="Crous P.W."/>
            <person name="Fauchery L."/>
            <person name="Girlanda M."/>
            <person name="Hayes R.D."/>
            <person name="Keri Z."/>
            <person name="LaButti K."/>
            <person name="Lipzen A."/>
            <person name="Lombard V."/>
            <person name="Magnuson J."/>
            <person name="Maillard F."/>
            <person name="Murat C."/>
            <person name="Nolan M."/>
            <person name="Ohm R.A."/>
            <person name="Pangilinan J."/>
            <person name="Pereira M.F."/>
            <person name="Perotto S."/>
            <person name="Peter M."/>
            <person name="Pfister S."/>
            <person name="Riley R."/>
            <person name="Sitrit Y."/>
            <person name="Stielow J.B."/>
            <person name="Szollosi G."/>
            <person name="Zifcakova L."/>
            <person name="Stursova M."/>
            <person name="Spatafora J.W."/>
            <person name="Tedersoo L."/>
            <person name="Vaario L.M."/>
            <person name="Yamada A."/>
            <person name="Yan M."/>
            <person name="Wang P."/>
            <person name="Xu J."/>
            <person name="Bruns T."/>
            <person name="Baldrian P."/>
            <person name="Vilgalys R."/>
            <person name="Dunand C."/>
            <person name="Henrissat B."/>
            <person name="Grigoriev I.V."/>
            <person name="Hibbett D."/>
            <person name="Nagy L.G."/>
            <person name="Martin F.M."/>
        </authorList>
    </citation>
    <scope>NUCLEOTIDE SEQUENCE</scope>
    <source>
        <strain evidence="3">UP504</strain>
    </source>
</reference>
<dbReference type="OrthoDB" id="3260758at2759"/>
<keyword evidence="4" id="KW-1185">Reference proteome</keyword>
<evidence type="ECO:0000313" key="4">
    <source>
        <dbReference type="Proteomes" id="UP000886523"/>
    </source>
</evidence>
<feature type="compositionally biased region" description="Basic residues" evidence="1">
    <location>
        <begin position="114"/>
        <end position="126"/>
    </location>
</feature>
<feature type="compositionally biased region" description="Low complexity" evidence="1">
    <location>
        <begin position="100"/>
        <end position="111"/>
    </location>
</feature>
<evidence type="ECO:0000313" key="3">
    <source>
        <dbReference type="EMBL" id="KAF9518931.1"/>
    </source>
</evidence>
<organism evidence="3 4">
    <name type="scientific">Hydnum rufescens UP504</name>
    <dbReference type="NCBI Taxonomy" id="1448309"/>
    <lineage>
        <taxon>Eukaryota</taxon>
        <taxon>Fungi</taxon>
        <taxon>Dikarya</taxon>
        <taxon>Basidiomycota</taxon>
        <taxon>Agaricomycotina</taxon>
        <taxon>Agaricomycetes</taxon>
        <taxon>Cantharellales</taxon>
        <taxon>Hydnaceae</taxon>
        <taxon>Hydnum</taxon>
    </lineage>
</organism>
<proteinExistence type="predicted"/>